<organism evidence="1 2">
    <name type="scientific">Vibrio genomosp. F10</name>
    <dbReference type="NCBI Taxonomy" id="723171"/>
    <lineage>
        <taxon>Bacteria</taxon>
        <taxon>Pseudomonadati</taxon>
        <taxon>Pseudomonadota</taxon>
        <taxon>Gammaproteobacteria</taxon>
        <taxon>Vibrionales</taxon>
        <taxon>Vibrionaceae</taxon>
        <taxon>Vibrio</taxon>
    </lineage>
</organism>
<reference evidence="2" key="1">
    <citation type="submission" date="2016-06" db="EMBL/GenBank/DDBJ databases">
        <authorList>
            <person name="Hehemann J.-H."/>
            <person name="Arevalo P."/>
            <person name="Datta M.S."/>
            <person name="Polz M.F."/>
        </authorList>
    </citation>
    <scope>NUCLEOTIDE SEQUENCE [LARGE SCALE GENOMIC DNA]</scope>
    <source>
        <strain evidence="2">9CSC122</strain>
    </source>
</reference>
<comment type="caution">
    <text evidence="1">The sequence shown here is derived from an EMBL/GenBank/DDBJ whole genome shotgun (WGS) entry which is preliminary data.</text>
</comment>
<dbReference type="RefSeq" id="WP_065576924.1">
    <property type="nucleotide sequence ID" value="NZ_JBNGCH010000552.1"/>
</dbReference>
<evidence type="ECO:0000313" key="2">
    <source>
        <dbReference type="Proteomes" id="UP000093173"/>
    </source>
</evidence>
<name>A0A1B9QYB9_9VIBR</name>
<dbReference type="Proteomes" id="UP000093173">
    <property type="component" value="Unassembled WGS sequence"/>
</dbReference>
<evidence type="ECO:0008006" key="3">
    <source>
        <dbReference type="Google" id="ProtNLM"/>
    </source>
</evidence>
<accession>A0A1B9QYB9</accession>
<sequence length="269" mass="30658">MCSVSWLVDDDGYQIFFNRDEQKSRALALPPRQITVDGTDVIMPIDPVGSGSWISLNEFGLSLCLLNNYQGSVNNDQGLLSNEQGVMPSAITEKKETLMSRGLLLKHLSSYSEVEKVEQAFRQWDLHRFAPFTLLAFSPSLKTDNPYVTALEWDGQKRLIHLTDCPLFSSSVDLEAVTAYRLEQFSKLTAKDKSVQTLLEFHTHHHPEHLHRSTCMHREDAQTVSFTYLNVSKNRQYMAYVAGSPCNQLSEQTLKQHQYDLRLNRCLAS</sequence>
<keyword evidence="2" id="KW-1185">Reference proteome</keyword>
<gene>
    <name evidence="1" type="ORF">A6E14_11275</name>
</gene>
<dbReference type="EMBL" id="MAJZ01000552">
    <property type="protein sequence ID" value="OCH75228.1"/>
    <property type="molecule type" value="Genomic_DNA"/>
</dbReference>
<proteinExistence type="predicted"/>
<dbReference type="AlphaFoldDB" id="A0A1B9QYB9"/>
<protein>
    <recommendedName>
        <fullName evidence="3">NRDE family protein</fullName>
    </recommendedName>
</protein>
<evidence type="ECO:0000313" key="1">
    <source>
        <dbReference type="EMBL" id="OCH75228.1"/>
    </source>
</evidence>